<keyword evidence="1" id="KW-0812">Transmembrane</keyword>
<protein>
    <submittedName>
        <fullName evidence="2">Uncharacterized protein</fullName>
    </submittedName>
</protein>
<comment type="caution">
    <text evidence="2">The sequence shown here is derived from an EMBL/GenBank/DDBJ whole genome shotgun (WGS) entry which is preliminary data.</text>
</comment>
<feature type="transmembrane region" description="Helical" evidence="1">
    <location>
        <begin position="6"/>
        <end position="29"/>
    </location>
</feature>
<dbReference type="EMBL" id="JBHRSW010000005">
    <property type="protein sequence ID" value="MFC3120536.1"/>
    <property type="molecule type" value="Genomic_DNA"/>
</dbReference>
<reference evidence="3" key="1">
    <citation type="journal article" date="2019" name="Int. J. Syst. Evol. Microbiol.">
        <title>The Global Catalogue of Microorganisms (GCM) 10K type strain sequencing project: providing services to taxonomists for standard genome sequencing and annotation.</title>
        <authorList>
            <consortium name="The Broad Institute Genomics Platform"/>
            <consortium name="The Broad Institute Genome Sequencing Center for Infectious Disease"/>
            <person name="Wu L."/>
            <person name="Ma J."/>
        </authorList>
    </citation>
    <scope>NUCLEOTIDE SEQUENCE [LARGE SCALE GENOMIC DNA]</scope>
    <source>
        <strain evidence="3">KCTC 52473</strain>
    </source>
</reference>
<dbReference type="Proteomes" id="UP001595478">
    <property type="component" value="Unassembled WGS sequence"/>
</dbReference>
<organism evidence="2 3">
    <name type="scientific">Agaribacter flavus</name>
    <dbReference type="NCBI Taxonomy" id="1902781"/>
    <lineage>
        <taxon>Bacteria</taxon>
        <taxon>Pseudomonadati</taxon>
        <taxon>Pseudomonadota</taxon>
        <taxon>Gammaproteobacteria</taxon>
        <taxon>Alteromonadales</taxon>
        <taxon>Alteromonadaceae</taxon>
        <taxon>Agaribacter</taxon>
    </lineage>
</organism>
<evidence type="ECO:0000313" key="3">
    <source>
        <dbReference type="Proteomes" id="UP001595478"/>
    </source>
</evidence>
<proteinExistence type="predicted"/>
<dbReference type="RefSeq" id="WP_376918675.1">
    <property type="nucleotide sequence ID" value="NZ_JBHRSW010000005.1"/>
</dbReference>
<evidence type="ECO:0000313" key="2">
    <source>
        <dbReference type="EMBL" id="MFC3120536.1"/>
    </source>
</evidence>
<keyword evidence="1" id="KW-1133">Transmembrane helix</keyword>
<evidence type="ECO:0000256" key="1">
    <source>
        <dbReference type="SAM" id="Phobius"/>
    </source>
</evidence>
<gene>
    <name evidence="2" type="ORF">ACFOHL_02775</name>
</gene>
<feature type="transmembrane region" description="Helical" evidence="1">
    <location>
        <begin position="36"/>
        <end position="54"/>
    </location>
</feature>
<keyword evidence="3" id="KW-1185">Reference proteome</keyword>
<sequence>MFEMFIAIMFAGLHAIFAIKAAFSSVLINSAKRSKWVALSLLGGFVGHFIYYSLQLDDEYKSLRS</sequence>
<accession>A0ABV7FQ13</accession>
<name>A0ABV7FQ13_9ALTE</name>
<keyword evidence="1" id="KW-0472">Membrane</keyword>